<dbReference type="InterPro" id="IPR011042">
    <property type="entry name" value="6-blade_b-propeller_TolB-like"/>
</dbReference>
<dbReference type="InterPro" id="IPR001375">
    <property type="entry name" value="Peptidase_S9_cat"/>
</dbReference>
<feature type="domain" description="Peptidase S9 prolyl oligopeptidase catalytic" evidence="1">
    <location>
        <begin position="443"/>
        <end position="621"/>
    </location>
</feature>
<organism evidence="2 3">
    <name type="scientific">Saccoglossus kowalevskii</name>
    <name type="common">Acorn worm</name>
    <dbReference type="NCBI Taxonomy" id="10224"/>
    <lineage>
        <taxon>Eukaryota</taxon>
        <taxon>Metazoa</taxon>
        <taxon>Hemichordata</taxon>
        <taxon>Enteropneusta</taxon>
        <taxon>Harrimaniidae</taxon>
        <taxon>Saccoglossus</taxon>
    </lineage>
</organism>
<gene>
    <name evidence="3" type="primary">LOC100367529</name>
</gene>
<evidence type="ECO:0000259" key="1">
    <source>
        <dbReference type="Pfam" id="PF00326"/>
    </source>
</evidence>
<dbReference type="PANTHER" id="PTHR43056">
    <property type="entry name" value="PEPTIDASE S9 PROLYL OLIGOPEPTIDASE"/>
    <property type="match status" value="1"/>
</dbReference>
<sequence>MSSNINVREYGTWKSPITSASVTEDGVGLSPAEITVSDPSDQRQADIIYWSETRFERGSAVICSRRLGEDGFTTWTPENMNVYSRVHEYGGGAFFVYAGVLYFSNFTDNRMYAQKSPKDTPTPLTPADCGWRYADGQFSGKLNRIVCVREDHSGIETGQTKEAVNTIVMINPETKEQIILASGFDFYSNPRVSPDGSKICWIQWNHPNMPWNDTQLWTAHMKPDGSGIIDGSEKQIDIGNVSVRSPSWSPSSELYYICDKTKWWNLYRIQKNGEHEVLFEQQREIGGPAWKFGTCSYKLDPQGSGHCITTYGGDLELCDLNTKKILRKYNTGFTSHRNISYSYDGYIYCNAGSPTKFNCIIRVNVATGKTDIIRESRPINIDEGYLSIAQPISFPTADDKTAYAYFYPPNNKDFKAPEGSLPPLLVQIHGGPTSACSSDLGLHHQYFTSRGFAVLDVNFRGSTGYGTEYRNQLQENWGVYDVDDSCYGALYLAKTTKQVDINKLAISGGSAGGYTTLACLTFKDVFKAGVSHYGVADLEALAKETHKFESRYLDTMIGKYPEKKDVYIKRSPIHSVDSLSVPVAFFQGEDDKIVLPNQAEMMYNAVKAKGIPTSMVLFPGEYM</sequence>
<accession>A0ABM0GSW5</accession>
<dbReference type="PANTHER" id="PTHR43056:SF5">
    <property type="entry name" value="PEPTIDASE S9 PROLYL OLIGOPEPTIDASE CATALYTIC DOMAIN-CONTAINING PROTEIN"/>
    <property type="match status" value="1"/>
</dbReference>
<keyword evidence="2" id="KW-1185">Reference proteome</keyword>
<dbReference type="SUPFAM" id="SSF69322">
    <property type="entry name" value="Tricorn protease domain 2"/>
    <property type="match status" value="1"/>
</dbReference>
<dbReference type="Proteomes" id="UP000694865">
    <property type="component" value="Unplaced"/>
</dbReference>
<proteinExistence type="predicted"/>
<evidence type="ECO:0000313" key="3">
    <source>
        <dbReference type="RefSeq" id="XP_002736640.1"/>
    </source>
</evidence>
<dbReference type="Gene3D" id="3.40.50.1820">
    <property type="entry name" value="alpha/beta hydrolase"/>
    <property type="match status" value="1"/>
</dbReference>
<reference evidence="3" key="1">
    <citation type="submission" date="2025-08" db="UniProtKB">
        <authorList>
            <consortium name="RefSeq"/>
        </authorList>
    </citation>
    <scope>IDENTIFICATION</scope>
    <source>
        <tissue evidence="3">Testes</tissue>
    </source>
</reference>
<dbReference type="InterPro" id="IPR050585">
    <property type="entry name" value="Xaa-Pro_dipeptidyl-ppase/CocE"/>
</dbReference>
<dbReference type="InterPro" id="IPR029058">
    <property type="entry name" value="AB_hydrolase_fold"/>
</dbReference>
<dbReference type="RefSeq" id="XP_002736640.1">
    <property type="nucleotide sequence ID" value="XM_002736594.2"/>
</dbReference>
<evidence type="ECO:0000313" key="2">
    <source>
        <dbReference type="Proteomes" id="UP000694865"/>
    </source>
</evidence>
<name>A0ABM0GSW5_SACKO</name>
<protein>
    <submittedName>
        <fullName evidence="3">Uncharacterized protein LOC100367529</fullName>
    </submittedName>
</protein>
<dbReference type="GeneID" id="100367529"/>
<dbReference type="Pfam" id="PF00326">
    <property type="entry name" value="Peptidase_S9"/>
    <property type="match status" value="1"/>
</dbReference>
<dbReference type="SUPFAM" id="SSF53474">
    <property type="entry name" value="alpha/beta-Hydrolases"/>
    <property type="match status" value="1"/>
</dbReference>
<dbReference type="Gene3D" id="2.120.10.30">
    <property type="entry name" value="TolB, C-terminal domain"/>
    <property type="match status" value="1"/>
</dbReference>